<accession>D6TKV0</accession>
<dbReference type="EMBL" id="ADVG01000002">
    <property type="protein sequence ID" value="EFH86400.1"/>
    <property type="molecule type" value="Genomic_DNA"/>
</dbReference>
<dbReference type="AlphaFoldDB" id="D6TKV0"/>
<organism evidence="1 2">
    <name type="scientific">Ktedonobacter racemifer DSM 44963</name>
    <dbReference type="NCBI Taxonomy" id="485913"/>
    <lineage>
        <taxon>Bacteria</taxon>
        <taxon>Bacillati</taxon>
        <taxon>Chloroflexota</taxon>
        <taxon>Ktedonobacteria</taxon>
        <taxon>Ktedonobacterales</taxon>
        <taxon>Ktedonobacteraceae</taxon>
        <taxon>Ktedonobacter</taxon>
    </lineage>
</organism>
<comment type="caution">
    <text evidence="1">The sequence shown here is derived from an EMBL/GenBank/DDBJ whole genome shotgun (WGS) entry which is preliminary data.</text>
</comment>
<dbReference type="STRING" id="485913.Krac_7698"/>
<evidence type="ECO:0000313" key="1">
    <source>
        <dbReference type="EMBL" id="EFH86400.1"/>
    </source>
</evidence>
<dbReference type="OrthoDB" id="573082at2"/>
<dbReference type="InParanoid" id="D6TKV0"/>
<reference evidence="1 2" key="1">
    <citation type="journal article" date="2011" name="Stand. Genomic Sci.">
        <title>Non-contiguous finished genome sequence and contextual data of the filamentous soil bacterium Ktedonobacter racemifer type strain (SOSP1-21).</title>
        <authorList>
            <person name="Chang Y.J."/>
            <person name="Land M."/>
            <person name="Hauser L."/>
            <person name="Chertkov O."/>
            <person name="Del Rio T.G."/>
            <person name="Nolan M."/>
            <person name="Copeland A."/>
            <person name="Tice H."/>
            <person name="Cheng J.F."/>
            <person name="Lucas S."/>
            <person name="Han C."/>
            <person name="Goodwin L."/>
            <person name="Pitluck S."/>
            <person name="Ivanova N."/>
            <person name="Ovchinikova G."/>
            <person name="Pati A."/>
            <person name="Chen A."/>
            <person name="Palaniappan K."/>
            <person name="Mavromatis K."/>
            <person name="Liolios K."/>
            <person name="Brettin T."/>
            <person name="Fiebig A."/>
            <person name="Rohde M."/>
            <person name="Abt B."/>
            <person name="Goker M."/>
            <person name="Detter J.C."/>
            <person name="Woyke T."/>
            <person name="Bristow J."/>
            <person name="Eisen J.A."/>
            <person name="Markowitz V."/>
            <person name="Hugenholtz P."/>
            <person name="Kyrpides N.C."/>
            <person name="Klenk H.P."/>
            <person name="Lapidus A."/>
        </authorList>
    </citation>
    <scope>NUCLEOTIDE SEQUENCE [LARGE SCALE GENOMIC DNA]</scope>
    <source>
        <strain evidence="2">DSM 44963</strain>
    </source>
</reference>
<sequence>MDESQTWNIAYYENANGSSPALEFIKSLQKRDQCAILRALEHLENGTPPRSMVSRIESTKLWELRVFATNSCRLIFFYEDRHIVILHGFLKKTNGGIPPRFIRLAQQRYKDYLLSV</sequence>
<proteinExistence type="predicted"/>
<dbReference type="InterPro" id="IPR009241">
    <property type="entry name" value="HigB-like"/>
</dbReference>
<dbReference type="RefSeq" id="WP_007910682.1">
    <property type="nucleotide sequence ID" value="NZ_ADVG01000002.1"/>
</dbReference>
<evidence type="ECO:0000313" key="2">
    <source>
        <dbReference type="Proteomes" id="UP000004508"/>
    </source>
</evidence>
<name>D6TKV0_KTERA</name>
<evidence type="ECO:0008006" key="3">
    <source>
        <dbReference type="Google" id="ProtNLM"/>
    </source>
</evidence>
<dbReference type="Pfam" id="PF05973">
    <property type="entry name" value="Gp49"/>
    <property type="match status" value="1"/>
</dbReference>
<dbReference type="Proteomes" id="UP000004508">
    <property type="component" value="Unassembled WGS sequence"/>
</dbReference>
<protein>
    <recommendedName>
        <fullName evidence="3">Type II toxin-antitoxin system RelE/ParE family toxin</fullName>
    </recommendedName>
</protein>
<gene>
    <name evidence="1" type="ORF">Krac_7698</name>
</gene>
<dbReference type="eggNOG" id="COG4679">
    <property type="taxonomic scope" value="Bacteria"/>
</dbReference>
<keyword evidence="2" id="KW-1185">Reference proteome</keyword>